<evidence type="ECO:0000313" key="2">
    <source>
        <dbReference type="Proteomes" id="UP000323142"/>
    </source>
</evidence>
<protein>
    <submittedName>
        <fullName evidence="1">Group III truncated hemoglobin</fullName>
    </submittedName>
</protein>
<gene>
    <name evidence="1" type="ORF">F0L46_15160</name>
</gene>
<sequence length="142" mass="15853">MSAGAIPLTQPQATISEEMIRALVQAFYERVLRDEALGPVFRDRLDQRWDEHLAVMVDFWSSVALSTGRYAGKPHLAHRDLGLDPEHFGRWLDLFETTARETCGEAAPFFVDRAHRIADSLMIGLGIGPKALVRPGLAEARL</sequence>
<dbReference type="InterPro" id="IPR012292">
    <property type="entry name" value="Globin/Proto"/>
</dbReference>
<dbReference type="Proteomes" id="UP000323142">
    <property type="component" value="Unassembled WGS sequence"/>
</dbReference>
<dbReference type="SUPFAM" id="SSF46458">
    <property type="entry name" value="Globin-like"/>
    <property type="match status" value="1"/>
</dbReference>
<dbReference type="GO" id="GO:0019825">
    <property type="term" value="F:oxygen binding"/>
    <property type="evidence" value="ECO:0007669"/>
    <property type="project" value="InterPro"/>
</dbReference>
<dbReference type="EMBL" id="VUOA01000027">
    <property type="protein sequence ID" value="KAA2236477.1"/>
    <property type="molecule type" value="Genomic_DNA"/>
</dbReference>
<proteinExistence type="predicted"/>
<comment type="caution">
    <text evidence="1">The sequence shown here is derived from an EMBL/GenBank/DDBJ whole genome shotgun (WGS) entry which is preliminary data.</text>
</comment>
<dbReference type="CDD" id="cd08916">
    <property type="entry name" value="TrHb3_P"/>
    <property type="match status" value="1"/>
</dbReference>
<dbReference type="AlphaFoldDB" id="A0A5B2VE85"/>
<dbReference type="GO" id="GO:0020037">
    <property type="term" value="F:heme binding"/>
    <property type="evidence" value="ECO:0007669"/>
    <property type="project" value="InterPro"/>
</dbReference>
<evidence type="ECO:0000313" key="1">
    <source>
        <dbReference type="EMBL" id="KAA2236477.1"/>
    </source>
</evidence>
<reference evidence="1 2" key="2">
    <citation type="submission" date="2019-09" db="EMBL/GenBank/DDBJ databases">
        <authorList>
            <person name="Jin C."/>
        </authorList>
    </citation>
    <scope>NUCLEOTIDE SEQUENCE [LARGE SCALE GENOMIC DNA]</scope>
    <source>
        <strain evidence="1 2">BN140002</strain>
    </source>
</reference>
<accession>A0A5B2VE85</accession>
<dbReference type="RefSeq" id="WP_149818997.1">
    <property type="nucleotide sequence ID" value="NZ_VUOA01000027.1"/>
</dbReference>
<keyword evidence="2" id="KW-1185">Reference proteome</keyword>
<name>A0A5B2VE85_9HYPH</name>
<dbReference type="OrthoDB" id="25954at2"/>
<reference evidence="1 2" key="1">
    <citation type="submission" date="2019-09" db="EMBL/GenBank/DDBJ databases">
        <title>Salinarimonas rosea gen. nov., sp. nov., a new member of the a-2 subgroup of the Proteobacteria.</title>
        <authorList>
            <person name="Liu J."/>
        </authorList>
    </citation>
    <scope>NUCLEOTIDE SEQUENCE [LARGE SCALE GENOMIC DNA]</scope>
    <source>
        <strain evidence="1 2">BN140002</strain>
    </source>
</reference>
<dbReference type="Gene3D" id="1.10.490.10">
    <property type="entry name" value="Globins"/>
    <property type="match status" value="1"/>
</dbReference>
<organism evidence="1 2">
    <name type="scientific">Salinarimonas soli</name>
    <dbReference type="NCBI Taxonomy" id="1638099"/>
    <lineage>
        <taxon>Bacteria</taxon>
        <taxon>Pseudomonadati</taxon>
        <taxon>Pseudomonadota</taxon>
        <taxon>Alphaproteobacteria</taxon>
        <taxon>Hyphomicrobiales</taxon>
        <taxon>Salinarimonadaceae</taxon>
        <taxon>Salinarimonas</taxon>
    </lineage>
</organism>
<dbReference type="InterPro" id="IPR009050">
    <property type="entry name" value="Globin-like_sf"/>
</dbReference>